<keyword evidence="7 8" id="KW-0472">Membrane</keyword>
<evidence type="ECO:0000256" key="5">
    <source>
        <dbReference type="ARBA" id="ARBA00022692"/>
    </source>
</evidence>
<dbReference type="EMBL" id="CABVQN010000003">
    <property type="protein sequence ID" value="VWC76613.1"/>
    <property type="molecule type" value="Genomic_DNA"/>
</dbReference>
<proteinExistence type="inferred from homology"/>
<feature type="transmembrane region" description="Helical" evidence="8">
    <location>
        <begin position="7"/>
        <end position="30"/>
    </location>
</feature>
<reference evidence="9 10" key="1">
    <citation type="submission" date="2019-09" db="EMBL/GenBank/DDBJ databases">
        <authorList>
            <person name="Depoorter E."/>
        </authorList>
    </citation>
    <scope>NUCLEOTIDE SEQUENCE [LARGE SCALE GENOMIC DNA]</scope>
    <source>
        <strain evidence="9">R-39750</strain>
    </source>
</reference>
<evidence type="ECO:0000256" key="7">
    <source>
        <dbReference type="ARBA" id="ARBA00023136"/>
    </source>
</evidence>
<evidence type="ECO:0000256" key="8">
    <source>
        <dbReference type="SAM" id="Phobius"/>
    </source>
</evidence>
<feature type="transmembrane region" description="Helical" evidence="8">
    <location>
        <begin position="281"/>
        <end position="297"/>
    </location>
</feature>
<feature type="transmembrane region" description="Helical" evidence="8">
    <location>
        <begin position="225"/>
        <end position="242"/>
    </location>
</feature>
<gene>
    <name evidence="9" type="ORF">BLA39750_00923</name>
</gene>
<feature type="transmembrane region" description="Helical" evidence="8">
    <location>
        <begin position="249"/>
        <end position="269"/>
    </location>
</feature>
<organism evidence="9 10">
    <name type="scientific">Burkholderia lata (strain ATCC 17760 / DSM 23089 / LMG 22485 / NCIMB 9086 / R18194 / 383)</name>
    <dbReference type="NCBI Taxonomy" id="482957"/>
    <lineage>
        <taxon>Bacteria</taxon>
        <taxon>Pseudomonadati</taxon>
        <taxon>Pseudomonadota</taxon>
        <taxon>Betaproteobacteria</taxon>
        <taxon>Burkholderiales</taxon>
        <taxon>Burkholderiaceae</taxon>
        <taxon>Burkholderia</taxon>
        <taxon>Burkholderia cepacia complex</taxon>
    </lineage>
</organism>
<keyword evidence="5 8" id="KW-0812">Transmembrane</keyword>
<comment type="similarity">
    <text evidence="2">Belongs to the EamA transporter family.</text>
</comment>
<accession>A0A6P2VBI3</accession>
<comment type="subcellular location">
    <subcellularLocation>
        <location evidence="1">Cell membrane</location>
        <topology evidence="1">Multi-pass membrane protein</topology>
    </subcellularLocation>
</comment>
<keyword evidence="6 8" id="KW-1133">Transmembrane helix</keyword>
<evidence type="ECO:0000256" key="3">
    <source>
        <dbReference type="ARBA" id="ARBA00022448"/>
    </source>
</evidence>
<dbReference type="InterPro" id="IPR004626">
    <property type="entry name" value="RarD"/>
</dbReference>
<evidence type="ECO:0000313" key="10">
    <source>
        <dbReference type="Proteomes" id="UP000494110"/>
    </source>
</evidence>
<keyword evidence="3" id="KW-0813">Transport</keyword>
<protein>
    <submittedName>
        <fullName evidence="9">Chemotaxis protein</fullName>
    </submittedName>
</protein>
<keyword evidence="4" id="KW-1003">Cell membrane</keyword>
<dbReference type="RefSeq" id="WP_217483242.1">
    <property type="nucleotide sequence ID" value="NZ_CABVQN010000003.1"/>
</dbReference>
<dbReference type="InterPro" id="IPR037185">
    <property type="entry name" value="EmrE-like"/>
</dbReference>
<feature type="transmembrane region" description="Helical" evidence="8">
    <location>
        <begin position="186"/>
        <end position="205"/>
    </location>
</feature>
<feature type="transmembrane region" description="Helical" evidence="8">
    <location>
        <begin position="110"/>
        <end position="128"/>
    </location>
</feature>
<dbReference type="Proteomes" id="UP000494110">
    <property type="component" value="Unassembled WGS sequence"/>
</dbReference>
<evidence type="ECO:0000313" key="9">
    <source>
        <dbReference type="EMBL" id="VWC76613.1"/>
    </source>
</evidence>
<dbReference type="GO" id="GO:0005886">
    <property type="term" value="C:plasma membrane"/>
    <property type="evidence" value="ECO:0007669"/>
    <property type="project" value="UniProtKB-SubCell"/>
</dbReference>
<evidence type="ECO:0000256" key="6">
    <source>
        <dbReference type="ARBA" id="ARBA00022989"/>
    </source>
</evidence>
<dbReference type="AlphaFoldDB" id="A0A6P2VBI3"/>
<name>A0A6P2VBI3_BURL3</name>
<dbReference type="NCBIfam" id="TIGR00688">
    <property type="entry name" value="rarD"/>
    <property type="match status" value="1"/>
</dbReference>
<evidence type="ECO:0000256" key="2">
    <source>
        <dbReference type="ARBA" id="ARBA00007362"/>
    </source>
</evidence>
<feature type="transmembrane region" description="Helical" evidence="8">
    <location>
        <begin position="42"/>
        <end position="59"/>
    </location>
</feature>
<feature type="transmembrane region" description="Helical" evidence="8">
    <location>
        <begin position="79"/>
        <end position="98"/>
    </location>
</feature>
<evidence type="ECO:0000256" key="1">
    <source>
        <dbReference type="ARBA" id="ARBA00004651"/>
    </source>
</evidence>
<evidence type="ECO:0000256" key="4">
    <source>
        <dbReference type="ARBA" id="ARBA00022475"/>
    </source>
</evidence>
<sequence>MSSVRSVSTAAGVGFSLAASALFALMYYYANLLTPLGSLSVYGWRMLLTFPLLTLFLLVSGQGPNIRELCVRAVARPLLWLLLPVSSFLFGIQLWLFMWAPINGHALDVSLGYFLLPLVLVLVGRLLFGEPLSHWQKAASLLAAIGVGHELMGASQAAWPVFMVALGFPAYYVLRRYLNTDSLAGLWLDVALSLPVAVYFVLHAMPGAGSVEAAFHQARAFGGQILGLGVISASGMLCMIVASQSLPMAMFGLLSYVEPLLLVVVSILIGEHIDAGRMPTYLAIWAAVTLLCAEVFWGRIRLRQRLAGAEFPSEGSPL</sequence>
<dbReference type="SUPFAM" id="SSF103481">
    <property type="entry name" value="Multidrug resistance efflux transporter EmrE"/>
    <property type="match status" value="1"/>
</dbReference>